<keyword evidence="2" id="KW-0808">Transferase</keyword>
<dbReference type="Proteomes" id="UP001596016">
    <property type="component" value="Unassembled WGS sequence"/>
</dbReference>
<dbReference type="InterPro" id="IPR018357">
    <property type="entry name" value="Hexapep_transf_CS"/>
</dbReference>
<sequence length="170" mass="18060">MQVHPLAHVDGTVSLGEGTRVWQYASITRGTVMGRDCSVSPFAMLDGSIYGDRVIVSGGVKAGAGFRVGNDVFLGPNVVLCNDCWPASSKDGYRDDLLRSGKTFAVVVEDGAVIGAGAVVLPGIRIGKGAVIAAGAVVERNVPDCMVYRRNGYASVKPADWQEKRMRFVR</sequence>
<comment type="caution">
    <text evidence="5">The sequence shown here is derived from an EMBL/GenBank/DDBJ whole genome shotgun (WGS) entry which is preliminary data.</text>
</comment>
<dbReference type="SUPFAM" id="SSF51161">
    <property type="entry name" value="Trimeric LpxA-like enzymes"/>
    <property type="match status" value="1"/>
</dbReference>
<dbReference type="PANTHER" id="PTHR43300">
    <property type="entry name" value="ACETYLTRANSFERASE"/>
    <property type="match status" value="1"/>
</dbReference>
<gene>
    <name evidence="5" type="ORF">ACFPLB_04275</name>
</gene>
<evidence type="ECO:0000256" key="3">
    <source>
        <dbReference type="ARBA" id="ARBA00022737"/>
    </source>
</evidence>
<accession>A0ABW0GVB9</accession>
<evidence type="ECO:0000313" key="6">
    <source>
        <dbReference type="Proteomes" id="UP001596016"/>
    </source>
</evidence>
<reference evidence="6" key="1">
    <citation type="journal article" date="2019" name="Int. J. Syst. Evol. Microbiol.">
        <title>The Global Catalogue of Microorganisms (GCM) 10K type strain sequencing project: providing services to taxonomists for standard genome sequencing and annotation.</title>
        <authorList>
            <consortium name="The Broad Institute Genomics Platform"/>
            <consortium name="The Broad Institute Genome Sequencing Center for Infectious Disease"/>
            <person name="Wu L."/>
            <person name="Ma J."/>
        </authorList>
    </citation>
    <scope>NUCLEOTIDE SEQUENCE [LARGE SCALE GENOMIC DNA]</scope>
    <source>
        <strain evidence="6">CGMCC 4.1415</strain>
    </source>
</reference>
<evidence type="ECO:0000256" key="1">
    <source>
        <dbReference type="ARBA" id="ARBA00007274"/>
    </source>
</evidence>
<dbReference type="PROSITE" id="PS00101">
    <property type="entry name" value="HEXAPEP_TRANSFERASES"/>
    <property type="match status" value="1"/>
</dbReference>
<evidence type="ECO:0000256" key="2">
    <source>
        <dbReference type="ARBA" id="ARBA00022679"/>
    </source>
</evidence>
<keyword evidence="3" id="KW-0677">Repeat</keyword>
<protein>
    <submittedName>
        <fullName evidence="5">DapH/DapD/GlmU-related protein</fullName>
    </submittedName>
</protein>
<dbReference type="RefSeq" id="WP_378228071.1">
    <property type="nucleotide sequence ID" value="NZ_JBHSLL010000012.1"/>
</dbReference>
<dbReference type="InterPro" id="IPR050179">
    <property type="entry name" value="Trans_hexapeptide_repeat"/>
</dbReference>
<proteinExistence type="inferred from homology"/>
<comment type="similarity">
    <text evidence="1">Belongs to the transferase hexapeptide repeat family.</text>
</comment>
<evidence type="ECO:0000256" key="4">
    <source>
        <dbReference type="ARBA" id="ARBA00023315"/>
    </source>
</evidence>
<dbReference type="Pfam" id="PF00132">
    <property type="entry name" value="Hexapep"/>
    <property type="match status" value="1"/>
</dbReference>
<dbReference type="InterPro" id="IPR001451">
    <property type="entry name" value="Hexapep"/>
</dbReference>
<dbReference type="InterPro" id="IPR011004">
    <property type="entry name" value="Trimer_LpxA-like_sf"/>
</dbReference>
<organism evidence="5 6">
    <name type="scientific">Aquamicrobium segne</name>
    <dbReference type="NCBI Taxonomy" id="469547"/>
    <lineage>
        <taxon>Bacteria</taxon>
        <taxon>Pseudomonadati</taxon>
        <taxon>Pseudomonadota</taxon>
        <taxon>Alphaproteobacteria</taxon>
        <taxon>Hyphomicrobiales</taxon>
        <taxon>Phyllobacteriaceae</taxon>
        <taxon>Aquamicrobium</taxon>
    </lineage>
</organism>
<dbReference type="Gene3D" id="2.160.10.10">
    <property type="entry name" value="Hexapeptide repeat proteins"/>
    <property type="match status" value="1"/>
</dbReference>
<evidence type="ECO:0000313" key="5">
    <source>
        <dbReference type="EMBL" id="MFC5385181.1"/>
    </source>
</evidence>
<keyword evidence="4" id="KW-0012">Acyltransferase</keyword>
<keyword evidence="6" id="KW-1185">Reference proteome</keyword>
<dbReference type="EMBL" id="JBHSLL010000012">
    <property type="protein sequence ID" value="MFC5385181.1"/>
    <property type="molecule type" value="Genomic_DNA"/>
</dbReference>
<name>A0ABW0GVB9_9HYPH</name>